<sequence length="120" mass="14051">MGYDALHFDLRYTDDQNWRYYDMDKRWCSGLVIIYDTLSFCVFVACDFICSHFGIRRRLLSYIILFALGGLMGLIVLVGYYFSCNGWSWYLRRIGSSVSQAWRLAGLIYCTVIFSFPVTI</sequence>
<evidence type="ECO:0000256" key="1">
    <source>
        <dbReference type="SAM" id="Phobius"/>
    </source>
</evidence>
<feature type="transmembrane region" description="Helical" evidence="1">
    <location>
        <begin position="62"/>
        <end position="82"/>
    </location>
</feature>
<feature type="transmembrane region" description="Helical" evidence="1">
    <location>
        <begin position="102"/>
        <end position="119"/>
    </location>
</feature>
<dbReference type="AlphaFoldDB" id="A0A5N7AG14"/>
<accession>A0A5N7AG14</accession>
<evidence type="ECO:0000313" key="3">
    <source>
        <dbReference type="Proteomes" id="UP000326268"/>
    </source>
</evidence>
<evidence type="ECO:0000313" key="2">
    <source>
        <dbReference type="EMBL" id="KAE8368258.1"/>
    </source>
</evidence>
<keyword evidence="3" id="KW-1185">Reference proteome</keyword>
<dbReference type="Proteomes" id="UP000326268">
    <property type="component" value="Unassembled WGS sequence"/>
</dbReference>
<reference evidence="2 3" key="1">
    <citation type="submission" date="2019-04" db="EMBL/GenBank/DDBJ databases">
        <title>Friends and foes A comparative genomics studyof 23 Aspergillus species from section Flavi.</title>
        <authorList>
            <consortium name="DOE Joint Genome Institute"/>
            <person name="Kjaerbolling I."/>
            <person name="Vesth T."/>
            <person name="Frisvad J.C."/>
            <person name="Nybo J.L."/>
            <person name="Theobald S."/>
            <person name="Kildgaard S."/>
            <person name="Isbrandt T."/>
            <person name="Kuo A."/>
            <person name="Sato A."/>
            <person name="Lyhne E.K."/>
            <person name="Kogle M.E."/>
            <person name="Wiebenga A."/>
            <person name="Kun R.S."/>
            <person name="Lubbers R.J."/>
            <person name="Makela M.R."/>
            <person name="Barry K."/>
            <person name="Chovatia M."/>
            <person name="Clum A."/>
            <person name="Daum C."/>
            <person name="Haridas S."/>
            <person name="He G."/>
            <person name="LaButti K."/>
            <person name="Lipzen A."/>
            <person name="Mondo S."/>
            <person name="Riley R."/>
            <person name="Salamov A."/>
            <person name="Simmons B.A."/>
            <person name="Magnuson J.K."/>
            <person name="Henrissat B."/>
            <person name="Mortensen U.H."/>
            <person name="Larsen T.O."/>
            <person name="Devries R.P."/>
            <person name="Grigoriev I.V."/>
            <person name="Machida M."/>
            <person name="Baker S.E."/>
            <person name="Andersen M.R."/>
        </authorList>
    </citation>
    <scope>NUCLEOTIDE SEQUENCE [LARGE SCALE GENOMIC DNA]</scope>
    <source>
        <strain evidence="2 3">CBS 763.97</strain>
    </source>
</reference>
<gene>
    <name evidence="2" type="ORF">BDV27DRAFT_122490</name>
</gene>
<name>A0A5N7AG14_9EURO</name>
<organism evidence="2 3">
    <name type="scientific">Aspergillus caelatus</name>
    <dbReference type="NCBI Taxonomy" id="61420"/>
    <lineage>
        <taxon>Eukaryota</taxon>
        <taxon>Fungi</taxon>
        <taxon>Dikarya</taxon>
        <taxon>Ascomycota</taxon>
        <taxon>Pezizomycotina</taxon>
        <taxon>Eurotiomycetes</taxon>
        <taxon>Eurotiomycetidae</taxon>
        <taxon>Eurotiales</taxon>
        <taxon>Aspergillaceae</taxon>
        <taxon>Aspergillus</taxon>
        <taxon>Aspergillus subgen. Circumdati</taxon>
    </lineage>
</organism>
<proteinExistence type="predicted"/>
<protein>
    <submittedName>
        <fullName evidence="2">Uncharacterized protein</fullName>
    </submittedName>
</protein>
<keyword evidence="1" id="KW-0812">Transmembrane</keyword>
<dbReference type="RefSeq" id="XP_031931339.1">
    <property type="nucleotide sequence ID" value="XM_032065636.1"/>
</dbReference>
<dbReference type="EMBL" id="ML737586">
    <property type="protein sequence ID" value="KAE8368258.1"/>
    <property type="molecule type" value="Genomic_DNA"/>
</dbReference>
<keyword evidence="1" id="KW-0472">Membrane</keyword>
<feature type="transmembrane region" description="Helical" evidence="1">
    <location>
        <begin position="30"/>
        <end position="50"/>
    </location>
</feature>
<keyword evidence="1" id="KW-1133">Transmembrane helix</keyword>
<dbReference type="GeneID" id="43650082"/>